<feature type="region of interest" description="Disordered" evidence="1">
    <location>
        <begin position="250"/>
        <end position="269"/>
    </location>
</feature>
<protein>
    <submittedName>
        <fullName evidence="2">Uncharacterized protein</fullName>
    </submittedName>
</protein>
<keyword evidence="3" id="KW-1185">Reference proteome</keyword>
<organism evidence="2 3">
    <name type="scientific">Cephalotrichum gorgonifer</name>
    <dbReference type="NCBI Taxonomy" id="2041049"/>
    <lineage>
        <taxon>Eukaryota</taxon>
        <taxon>Fungi</taxon>
        <taxon>Dikarya</taxon>
        <taxon>Ascomycota</taxon>
        <taxon>Pezizomycotina</taxon>
        <taxon>Sordariomycetes</taxon>
        <taxon>Hypocreomycetidae</taxon>
        <taxon>Microascales</taxon>
        <taxon>Microascaceae</taxon>
        <taxon>Cephalotrichum</taxon>
    </lineage>
</organism>
<proteinExistence type="predicted"/>
<dbReference type="EMBL" id="ONZQ02000004">
    <property type="protein sequence ID" value="SPO00856.1"/>
    <property type="molecule type" value="Genomic_DNA"/>
</dbReference>
<evidence type="ECO:0000313" key="3">
    <source>
        <dbReference type="Proteomes" id="UP001187682"/>
    </source>
</evidence>
<reference evidence="2" key="1">
    <citation type="submission" date="2018-03" db="EMBL/GenBank/DDBJ databases">
        <authorList>
            <person name="Guldener U."/>
        </authorList>
    </citation>
    <scope>NUCLEOTIDE SEQUENCE</scope>
</reference>
<feature type="compositionally biased region" description="Polar residues" evidence="1">
    <location>
        <begin position="402"/>
        <end position="414"/>
    </location>
</feature>
<feature type="compositionally biased region" description="Acidic residues" evidence="1">
    <location>
        <begin position="253"/>
        <end position="267"/>
    </location>
</feature>
<evidence type="ECO:0000313" key="2">
    <source>
        <dbReference type="EMBL" id="SPO00856.1"/>
    </source>
</evidence>
<comment type="caution">
    <text evidence="2">The sequence shown here is derived from an EMBL/GenBank/DDBJ whole genome shotgun (WGS) entry which is preliminary data.</text>
</comment>
<feature type="region of interest" description="Disordered" evidence="1">
    <location>
        <begin position="475"/>
        <end position="508"/>
    </location>
</feature>
<feature type="region of interest" description="Disordered" evidence="1">
    <location>
        <begin position="396"/>
        <end position="424"/>
    </location>
</feature>
<name>A0AAE8MVL8_9PEZI</name>
<feature type="compositionally biased region" description="Basic and acidic residues" evidence="1">
    <location>
        <begin position="475"/>
        <end position="495"/>
    </location>
</feature>
<dbReference type="AlphaFoldDB" id="A0AAE8MVL8"/>
<dbReference type="Proteomes" id="UP001187682">
    <property type="component" value="Unassembled WGS sequence"/>
</dbReference>
<gene>
    <name evidence="2" type="ORF">DNG_03604</name>
</gene>
<accession>A0AAE8MVL8</accession>
<evidence type="ECO:0000256" key="1">
    <source>
        <dbReference type="SAM" id="MobiDB-lite"/>
    </source>
</evidence>
<sequence>MSNLAADEVLETIEYIQKALQPYLGSREHVDQIKRLLRLHLQETVDGQPGQPLSLLDGAFCVGVDDDSTGLELEYKEAVNRYASSFLEFQKVQSAQSTQTARPSIKTSSQQRLDDQTVAVGLRDKKDRLKALHRYIDAVAARATTGDAALDLNSALEGTKPLPEVPSKIVDSFASEGDANGAGLGSVTSQLNMILLKAKLLLQREAELLKRAKANSSVEPGSVSNGAKAKALDATRAELINWIEEELSKASGEDDLPAENGDPDDDSTKDAGVVLKEEQRQRQISKQLEKEILGIEAKYAQYVSSRKTLVETLGRSRSLLAKTMVDYPPSKEVEALLAQPQPTVHLQLPYLEGALKSWGEQKALISHKSFLNVSLGKQLKDSTLAIEHLAEESQLLPDYPMPNSQQSMTHNQNPLGAASSERPDLTGRVKPWAYASESSKIATFESITEKIEGAQMAMEDAITTLDKADKLLGKDTKSDSRVDENESDIWLEKENGSGNSGRSKHHSMKAKAAEADVFSTLKLDLGLLGREDRH</sequence>